<feature type="region of interest" description="Disordered" evidence="1">
    <location>
        <begin position="94"/>
        <end position="117"/>
    </location>
</feature>
<evidence type="ECO:0000313" key="4">
    <source>
        <dbReference type="Proteomes" id="UP000230002"/>
    </source>
</evidence>
<keyword evidence="4" id="KW-1185">Reference proteome</keyword>
<dbReference type="OrthoDB" id="5215911at2759"/>
<dbReference type="Proteomes" id="UP000230002">
    <property type="component" value="Unassembled WGS sequence"/>
</dbReference>
<gene>
    <name evidence="3" type="ORF">GSI_05782</name>
</gene>
<evidence type="ECO:0000313" key="3">
    <source>
        <dbReference type="EMBL" id="PIL31086.1"/>
    </source>
</evidence>
<dbReference type="EMBL" id="AYKW01000012">
    <property type="protein sequence ID" value="PIL31086.1"/>
    <property type="molecule type" value="Genomic_DNA"/>
</dbReference>
<evidence type="ECO:0000256" key="2">
    <source>
        <dbReference type="SAM" id="Phobius"/>
    </source>
</evidence>
<keyword evidence="2" id="KW-0812">Transmembrane</keyword>
<evidence type="ECO:0000256" key="1">
    <source>
        <dbReference type="SAM" id="MobiDB-lite"/>
    </source>
</evidence>
<accession>A0A2G8SBE4</accession>
<proteinExistence type="predicted"/>
<reference evidence="3 4" key="1">
    <citation type="journal article" date="2015" name="Sci. Rep.">
        <title>Chromosome-level genome map provides insights into diverse defense mechanisms in the medicinal fungus Ganoderma sinense.</title>
        <authorList>
            <person name="Zhu Y."/>
            <person name="Xu J."/>
            <person name="Sun C."/>
            <person name="Zhou S."/>
            <person name="Xu H."/>
            <person name="Nelson D.R."/>
            <person name="Qian J."/>
            <person name="Song J."/>
            <person name="Luo H."/>
            <person name="Xiang L."/>
            <person name="Li Y."/>
            <person name="Xu Z."/>
            <person name="Ji A."/>
            <person name="Wang L."/>
            <person name="Lu S."/>
            <person name="Hayward A."/>
            <person name="Sun W."/>
            <person name="Li X."/>
            <person name="Schwartz D.C."/>
            <person name="Wang Y."/>
            <person name="Chen S."/>
        </authorList>
    </citation>
    <scope>NUCLEOTIDE SEQUENCE [LARGE SCALE GENOMIC DNA]</scope>
    <source>
        <strain evidence="3 4">ZZ0214-1</strain>
    </source>
</reference>
<name>A0A2G8SBE4_9APHY</name>
<protein>
    <submittedName>
        <fullName evidence="3">MFS general substrate transporter</fullName>
    </submittedName>
</protein>
<feature type="transmembrane region" description="Helical" evidence="2">
    <location>
        <begin position="61"/>
        <end position="80"/>
    </location>
</feature>
<feature type="transmembrane region" description="Helical" evidence="2">
    <location>
        <begin position="38"/>
        <end position="55"/>
    </location>
</feature>
<dbReference type="AlphaFoldDB" id="A0A2G8SBE4"/>
<sequence>MIHFALVVTSTTRVAYLIDVHGANALHVMMLTECARDLLSFAGTFFVNGAILSVGVERTLLALGIFQACLMLTCIPMWVFGKRVRSWIARHPRLFGGDLQGSDTPTFPATRGTDSKS</sequence>
<keyword evidence="2" id="KW-1133">Transmembrane helix</keyword>
<keyword evidence="2" id="KW-0472">Membrane</keyword>
<comment type="caution">
    <text evidence="3">The sequence shown here is derived from an EMBL/GenBank/DDBJ whole genome shotgun (WGS) entry which is preliminary data.</text>
</comment>
<organism evidence="3 4">
    <name type="scientific">Ganoderma sinense ZZ0214-1</name>
    <dbReference type="NCBI Taxonomy" id="1077348"/>
    <lineage>
        <taxon>Eukaryota</taxon>
        <taxon>Fungi</taxon>
        <taxon>Dikarya</taxon>
        <taxon>Basidiomycota</taxon>
        <taxon>Agaricomycotina</taxon>
        <taxon>Agaricomycetes</taxon>
        <taxon>Polyporales</taxon>
        <taxon>Polyporaceae</taxon>
        <taxon>Ganoderma</taxon>
    </lineage>
</organism>